<evidence type="ECO:0000256" key="2">
    <source>
        <dbReference type="SAM" id="MobiDB-lite"/>
    </source>
</evidence>
<feature type="transmembrane region" description="Helical" evidence="3">
    <location>
        <begin position="16"/>
        <end position="35"/>
    </location>
</feature>
<keyword evidence="3" id="KW-0812">Transmembrane</keyword>
<sequence length="119" mass="12227">MTAAPQPRLQGLRERAVLLVILGFVLLLPPFLLVVDHRAEAFGAPLFYVYIFVVWGGLIGLNAVLARRLDDATRAAEAAEAAANLAERAQSGTARAGAAEAAGPGPGPDDDLPAGGGGR</sequence>
<dbReference type="RefSeq" id="WP_009538612.1">
    <property type="nucleotide sequence ID" value="NZ_ANHY01000002.1"/>
</dbReference>
<dbReference type="AlphaFoldDB" id="K9H3E6"/>
<feature type="transmembrane region" description="Helical" evidence="3">
    <location>
        <begin position="47"/>
        <end position="65"/>
    </location>
</feature>
<gene>
    <name evidence="4" type="ORF">C882_1623</name>
</gene>
<keyword evidence="3" id="KW-0472">Membrane</keyword>
<evidence type="ECO:0000256" key="3">
    <source>
        <dbReference type="SAM" id="Phobius"/>
    </source>
</evidence>
<evidence type="ECO:0000256" key="1">
    <source>
        <dbReference type="SAM" id="Coils"/>
    </source>
</evidence>
<protein>
    <recommendedName>
        <fullName evidence="6">DUF3311 domain-containing protein</fullName>
    </recommendedName>
</protein>
<dbReference type="Proteomes" id="UP000009881">
    <property type="component" value="Unassembled WGS sequence"/>
</dbReference>
<keyword evidence="1" id="KW-0175">Coiled coil</keyword>
<dbReference type="EMBL" id="ANHY01000002">
    <property type="protein sequence ID" value="EKV32785.1"/>
    <property type="molecule type" value="Genomic_DNA"/>
</dbReference>
<evidence type="ECO:0008006" key="6">
    <source>
        <dbReference type="Google" id="ProtNLM"/>
    </source>
</evidence>
<organism evidence="4 5">
    <name type="scientific">Caenispirillum salinarum AK4</name>
    <dbReference type="NCBI Taxonomy" id="1238182"/>
    <lineage>
        <taxon>Bacteria</taxon>
        <taxon>Pseudomonadati</taxon>
        <taxon>Pseudomonadota</taxon>
        <taxon>Alphaproteobacteria</taxon>
        <taxon>Rhodospirillales</taxon>
        <taxon>Novispirillaceae</taxon>
        <taxon>Caenispirillum</taxon>
    </lineage>
</organism>
<evidence type="ECO:0000313" key="5">
    <source>
        <dbReference type="Proteomes" id="UP000009881"/>
    </source>
</evidence>
<evidence type="ECO:0000313" key="4">
    <source>
        <dbReference type="EMBL" id="EKV32785.1"/>
    </source>
</evidence>
<name>K9H3E6_9PROT</name>
<comment type="caution">
    <text evidence="4">The sequence shown here is derived from an EMBL/GenBank/DDBJ whole genome shotgun (WGS) entry which is preliminary data.</text>
</comment>
<accession>K9H3E6</accession>
<feature type="region of interest" description="Disordered" evidence="2">
    <location>
        <begin position="90"/>
        <end position="119"/>
    </location>
</feature>
<feature type="coiled-coil region" evidence="1">
    <location>
        <begin position="62"/>
        <end position="89"/>
    </location>
</feature>
<keyword evidence="5" id="KW-1185">Reference proteome</keyword>
<dbReference type="STRING" id="1238182.C882_1623"/>
<proteinExistence type="predicted"/>
<keyword evidence="3" id="KW-1133">Transmembrane helix</keyword>
<reference evidence="4 5" key="1">
    <citation type="journal article" date="2013" name="Genome Announc.">
        <title>Draft Genome Sequence of an Alphaproteobacterium, Caenispirillum salinarum AK4(T), Isolated from a Solar Saltern.</title>
        <authorList>
            <person name="Khatri I."/>
            <person name="Singh A."/>
            <person name="Korpole S."/>
            <person name="Pinnaka A.K."/>
            <person name="Subramanian S."/>
        </authorList>
    </citation>
    <scope>NUCLEOTIDE SEQUENCE [LARGE SCALE GENOMIC DNA]</scope>
    <source>
        <strain evidence="4 5">AK4</strain>
    </source>
</reference>
<dbReference type="PATRIC" id="fig|1238182.3.peg.161"/>
<feature type="compositionally biased region" description="Low complexity" evidence="2">
    <location>
        <begin position="90"/>
        <end position="103"/>
    </location>
</feature>